<dbReference type="GO" id="GO:0009234">
    <property type="term" value="P:menaquinone biosynthetic process"/>
    <property type="evidence" value="ECO:0007669"/>
    <property type="project" value="TreeGrafter"/>
</dbReference>
<keyword evidence="2" id="KW-0812">Transmembrane</keyword>
<organism evidence="3 4">
    <name type="scientific">Adiantum capillus-veneris</name>
    <name type="common">Maidenhair fern</name>
    <dbReference type="NCBI Taxonomy" id="13818"/>
    <lineage>
        <taxon>Eukaryota</taxon>
        <taxon>Viridiplantae</taxon>
        <taxon>Streptophyta</taxon>
        <taxon>Embryophyta</taxon>
        <taxon>Tracheophyta</taxon>
        <taxon>Polypodiopsida</taxon>
        <taxon>Polypodiidae</taxon>
        <taxon>Polypodiales</taxon>
        <taxon>Pteridineae</taxon>
        <taxon>Pteridaceae</taxon>
        <taxon>Vittarioideae</taxon>
        <taxon>Adiantum</taxon>
    </lineage>
</organism>
<name>A0A9D4UJ40_ADICA</name>
<dbReference type="EMBL" id="JABFUD020000016">
    <property type="protein sequence ID" value="KAI5068373.1"/>
    <property type="molecule type" value="Genomic_DNA"/>
</dbReference>
<evidence type="ECO:0000256" key="2">
    <source>
        <dbReference type="SAM" id="Phobius"/>
    </source>
</evidence>
<reference evidence="3" key="1">
    <citation type="submission" date="2021-01" db="EMBL/GenBank/DDBJ databases">
        <title>Adiantum capillus-veneris genome.</title>
        <authorList>
            <person name="Fang Y."/>
            <person name="Liao Q."/>
        </authorList>
    </citation>
    <scope>NUCLEOTIDE SEQUENCE</scope>
    <source>
        <strain evidence="3">H3</strain>
        <tissue evidence="3">Leaf</tissue>
    </source>
</reference>
<dbReference type="GO" id="GO:0042371">
    <property type="term" value="P:vitamin K biosynthetic process"/>
    <property type="evidence" value="ECO:0007669"/>
    <property type="project" value="TreeGrafter"/>
</dbReference>
<protein>
    <submittedName>
        <fullName evidence="3">Uncharacterized protein</fullName>
    </submittedName>
</protein>
<dbReference type="AlphaFoldDB" id="A0A9D4UJ40"/>
<comment type="caution">
    <text evidence="3">The sequence shown here is derived from an EMBL/GenBank/DDBJ whole genome shotgun (WGS) entry which is preliminary data.</text>
</comment>
<feature type="transmembrane region" description="Helical" evidence="2">
    <location>
        <begin position="192"/>
        <end position="210"/>
    </location>
</feature>
<keyword evidence="1" id="KW-0808">Transferase</keyword>
<sequence length="318" mass="34128">MMSLPSYHYEAACVIGRQASAHHQRRRRDSWASGFVPSLSCPFPTPSHRHTLQLIGCGGTHVEYTAPQTDIASTVSRHQHRHPHVDIEPAPSLDFHSYPRFLEGVLEMSRLENYLPSAALVFFGGWIGNGCSNMQALMRPGQVWIAAGCTGLITIASMLANDIFDFRSGIDHINGRTSPLLQGGTKQLQNPVVITIALFLFLCILSRELVMDVGDMVGDKAAGVNTLAVRFGGQIGTLTASFCLAAANALLIGLLAAKAQALATIGTLSLLPLHAKMLSLWRELGASKETSIAKSINQIVQQSMVHIGIGILVLASAA</sequence>
<keyword evidence="2" id="KW-1133">Transmembrane helix</keyword>
<dbReference type="PANTHER" id="PTHR13929:SF0">
    <property type="entry name" value="UBIA PRENYLTRANSFERASE DOMAIN-CONTAINING PROTEIN 1"/>
    <property type="match status" value="1"/>
</dbReference>
<feature type="transmembrane region" description="Helical" evidence="2">
    <location>
        <begin position="231"/>
        <end position="255"/>
    </location>
</feature>
<dbReference type="PANTHER" id="PTHR13929">
    <property type="entry name" value="1,4-DIHYDROXY-2-NAPHTHOATE OCTAPRENYLTRANSFERASE"/>
    <property type="match status" value="1"/>
</dbReference>
<evidence type="ECO:0000256" key="1">
    <source>
        <dbReference type="ARBA" id="ARBA00022679"/>
    </source>
</evidence>
<keyword evidence="4" id="KW-1185">Reference proteome</keyword>
<evidence type="ECO:0000313" key="3">
    <source>
        <dbReference type="EMBL" id="KAI5068373.1"/>
    </source>
</evidence>
<dbReference type="OrthoDB" id="10022113at2759"/>
<dbReference type="GO" id="GO:0004659">
    <property type="term" value="F:prenyltransferase activity"/>
    <property type="evidence" value="ECO:0007669"/>
    <property type="project" value="InterPro"/>
</dbReference>
<evidence type="ECO:0000313" key="4">
    <source>
        <dbReference type="Proteomes" id="UP000886520"/>
    </source>
</evidence>
<gene>
    <name evidence="3" type="ORF">GOP47_0016718</name>
</gene>
<dbReference type="Proteomes" id="UP000886520">
    <property type="component" value="Chromosome 16"/>
</dbReference>
<dbReference type="InterPro" id="IPR026046">
    <property type="entry name" value="UBIAD1"/>
</dbReference>
<proteinExistence type="predicted"/>
<keyword evidence="2" id="KW-0472">Membrane</keyword>
<feature type="transmembrane region" description="Helical" evidence="2">
    <location>
        <begin position="143"/>
        <end position="160"/>
    </location>
</feature>
<accession>A0A9D4UJ40</accession>